<dbReference type="GO" id="GO:0001530">
    <property type="term" value="F:lipopolysaccharide binding"/>
    <property type="evidence" value="ECO:0007669"/>
    <property type="project" value="TreeGrafter"/>
</dbReference>
<dbReference type="RefSeq" id="WP_082890479.1">
    <property type="nucleotide sequence ID" value="NZ_CP015243.1"/>
</dbReference>
<keyword evidence="2 6" id="KW-0472">Membrane</keyword>
<comment type="function">
    <text evidence="6">Together with LptD, is involved in the assembly of lipopolysaccharide (LPS) at the surface of the outer membrane. Required for the proper assembly of LptD. Binds LPS and may serve as the LPS recognition site at the outer membrane.</text>
</comment>
<dbReference type="PANTHER" id="PTHR38098:SF1">
    <property type="entry name" value="LPS-ASSEMBLY LIPOPROTEIN LPTE"/>
    <property type="match status" value="1"/>
</dbReference>
<keyword evidence="1" id="KW-0732">Signal</keyword>
<dbReference type="GO" id="GO:0009279">
    <property type="term" value="C:cell outer membrane"/>
    <property type="evidence" value="ECO:0007669"/>
    <property type="project" value="UniProtKB-UniRule"/>
</dbReference>
<keyword evidence="3" id="KW-0564">Palmitate</keyword>
<dbReference type="Pfam" id="PF04390">
    <property type="entry name" value="LptE"/>
    <property type="match status" value="1"/>
</dbReference>
<reference evidence="7 8" key="1">
    <citation type="submission" date="2016-04" db="EMBL/GenBank/DDBJ databases">
        <title>Complete Genome Sequence of Halotalea alkalilenta IHB B 13600.</title>
        <authorList>
            <person name="Swarnkar M.K."/>
            <person name="Sharma A."/>
            <person name="Kaushal K."/>
            <person name="Soni R."/>
            <person name="Rana S."/>
            <person name="Singh A.K."/>
            <person name="Gulati A."/>
        </authorList>
    </citation>
    <scope>NUCLEOTIDE SEQUENCE [LARGE SCALE GENOMIC DNA]</scope>
    <source>
        <strain evidence="7 8">IHB B 13600</strain>
    </source>
</reference>
<comment type="similarity">
    <text evidence="6">Belongs to the LptE lipoprotein family.</text>
</comment>
<organism evidence="7 8">
    <name type="scientific">Halotalea alkalilenta</name>
    <dbReference type="NCBI Taxonomy" id="376489"/>
    <lineage>
        <taxon>Bacteria</taxon>
        <taxon>Pseudomonadati</taxon>
        <taxon>Pseudomonadota</taxon>
        <taxon>Gammaproteobacteria</taxon>
        <taxon>Oceanospirillales</taxon>
        <taxon>Halomonadaceae</taxon>
        <taxon>Halotalea</taxon>
    </lineage>
</organism>
<comment type="subunit">
    <text evidence="6">Component of the lipopolysaccharide transport and assembly complex. Interacts with LptD.</text>
</comment>
<protein>
    <recommendedName>
        <fullName evidence="6">LPS-assembly lipoprotein LptE</fullName>
    </recommendedName>
</protein>
<evidence type="ECO:0000313" key="8">
    <source>
        <dbReference type="Proteomes" id="UP000077875"/>
    </source>
</evidence>
<evidence type="ECO:0000256" key="3">
    <source>
        <dbReference type="ARBA" id="ARBA00023139"/>
    </source>
</evidence>
<dbReference type="GO" id="GO:0043165">
    <property type="term" value="P:Gram-negative-bacterium-type cell outer membrane assembly"/>
    <property type="evidence" value="ECO:0007669"/>
    <property type="project" value="UniProtKB-UniRule"/>
</dbReference>
<accession>A0A172YGQ5</accession>
<keyword evidence="4 6" id="KW-0998">Cell outer membrane</keyword>
<dbReference type="STRING" id="376489.A5892_14130"/>
<evidence type="ECO:0000256" key="4">
    <source>
        <dbReference type="ARBA" id="ARBA00023237"/>
    </source>
</evidence>
<sequence>MTLPSHSNRLGCRLRTGLLLAVFGASLALAGCGFQLRGTGNDSGPIMQHLLLQVADDTPQNELARELRRRLESAGVSIDPSARLQLNLGAANYSENQLGYGGSGGNQERELILRVPYSVQRVFDGAYLVDQQYVESRGSYSTSTSQLLQRDDERTQLRLRLAGDAAQQLIERMRALSASPLAEQQ</sequence>
<name>A0A172YGQ5_9GAMM</name>
<evidence type="ECO:0000256" key="2">
    <source>
        <dbReference type="ARBA" id="ARBA00023136"/>
    </source>
</evidence>
<dbReference type="EMBL" id="CP015243">
    <property type="protein sequence ID" value="ANF58470.1"/>
    <property type="molecule type" value="Genomic_DNA"/>
</dbReference>
<keyword evidence="8" id="KW-1185">Reference proteome</keyword>
<dbReference type="GO" id="GO:1990351">
    <property type="term" value="C:transporter complex"/>
    <property type="evidence" value="ECO:0007669"/>
    <property type="project" value="TreeGrafter"/>
</dbReference>
<evidence type="ECO:0000256" key="6">
    <source>
        <dbReference type="HAMAP-Rule" id="MF_01186"/>
    </source>
</evidence>
<dbReference type="Gene3D" id="3.30.160.150">
    <property type="entry name" value="Lipoprotein like domain"/>
    <property type="match status" value="1"/>
</dbReference>
<dbReference type="AlphaFoldDB" id="A0A172YGQ5"/>
<proteinExistence type="inferred from homology"/>
<keyword evidence="5" id="KW-0449">Lipoprotein</keyword>
<dbReference type="InterPro" id="IPR007485">
    <property type="entry name" value="LPS_assembly_LptE"/>
</dbReference>
<gene>
    <name evidence="6" type="primary">lptE</name>
    <name evidence="7" type="ORF">A5892_14130</name>
</gene>
<dbReference type="PANTHER" id="PTHR38098">
    <property type="entry name" value="LPS-ASSEMBLY LIPOPROTEIN LPTE"/>
    <property type="match status" value="1"/>
</dbReference>
<dbReference type="HAMAP" id="MF_01186">
    <property type="entry name" value="LPS_assembly_LptE"/>
    <property type="match status" value="1"/>
</dbReference>
<dbReference type="GO" id="GO:0015920">
    <property type="term" value="P:lipopolysaccharide transport"/>
    <property type="evidence" value="ECO:0007669"/>
    <property type="project" value="TreeGrafter"/>
</dbReference>
<dbReference type="Proteomes" id="UP000077875">
    <property type="component" value="Chromosome"/>
</dbReference>
<evidence type="ECO:0000256" key="1">
    <source>
        <dbReference type="ARBA" id="ARBA00022729"/>
    </source>
</evidence>
<evidence type="ECO:0000256" key="5">
    <source>
        <dbReference type="ARBA" id="ARBA00023288"/>
    </source>
</evidence>
<evidence type="ECO:0000313" key="7">
    <source>
        <dbReference type="EMBL" id="ANF58470.1"/>
    </source>
</evidence>
<dbReference type="KEGG" id="haa:A5892_14130"/>